<reference evidence="1" key="1">
    <citation type="submission" date="2018-10" db="EMBL/GenBank/DDBJ databases">
        <title>Population genomic analysis revealed the cold adaptation of white poplar.</title>
        <authorList>
            <person name="Liu Y.-J."/>
        </authorList>
    </citation>
    <scope>NUCLEOTIDE SEQUENCE [LARGE SCALE GENOMIC DNA]</scope>
    <source>
        <strain evidence="1">PAL-ZL1</strain>
    </source>
</reference>
<proteinExistence type="predicted"/>
<comment type="caution">
    <text evidence="1">The sequence shown here is derived from an EMBL/GenBank/DDBJ whole genome shotgun (WGS) entry which is preliminary data.</text>
</comment>
<sequence>MKRRWVTDTGVEGGNMGLVGDCSSGAFARGGEGCLGFVWRQGLGVMAIVFKFVREKAGLGDELCGVSMVWAVWIRYISWVLGSNRFGVHGVLKGRSKMRFWVEPGVGGRSKDGLWIFWEEKIHWWWGKNGEIEYSDGSDGWKGCSS</sequence>
<protein>
    <submittedName>
        <fullName evidence="1">Uncharacterized protein</fullName>
    </submittedName>
</protein>
<accession>A0A4U5NL08</accession>
<dbReference type="AlphaFoldDB" id="A0A4U5NL08"/>
<name>A0A4U5NL08_POPAL</name>
<dbReference type="EMBL" id="RCHU01001023">
    <property type="protein sequence ID" value="TKR83442.1"/>
    <property type="molecule type" value="Genomic_DNA"/>
</dbReference>
<organism evidence="1">
    <name type="scientific">Populus alba</name>
    <name type="common">White poplar</name>
    <dbReference type="NCBI Taxonomy" id="43335"/>
    <lineage>
        <taxon>Eukaryota</taxon>
        <taxon>Viridiplantae</taxon>
        <taxon>Streptophyta</taxon>
        <taxon>Embryophyta</taxon>
        <taxon>Tracheophyta</taxon>
        <taxon>Spermatophyta</taxon>
        <taxon>Magnoliopsida</taxon>
        <taxon>eudicotyledons</taxon>
        <taxon>Gunneridae</taxon>
        <taxon>Pentapetalae</taxon>
        <taxon>rosids</taxon>
        <taxon>fabids</taxon>
        <taxon>Malpighiales</taxon>
        <taxon>Salicaceae</taxon>
        <taxon>Saliceae</taxon>
        <taxon>Populus</taxon>
    </lineage>
</organism>
<gene>
    <name evidence="1" type="ORF">D5086_0000267430</name>
</gene>
<evidence type="ECO:0000313" key="1">
    <source>
        <dbReference type="EMBL" id="TKR83442.1"/>
    </source>
</evidence>